<accession>A0A179SFS1</accession>
<feature type="compositionally biased region" description="Polar residues" evidence="1">
    <location>
        <begin position="390"/>
        <end position="400"/>
    </location>
</feature>
<gene>
    <name evidence="2" type="ORF">A5481_06135</name>
</gene>
<name>A0A179SFS1_9HYPH</name>
<dbReference type="EMBL" id="LWHQ01000011">
    <property type="protein sequence ID" value="OAS26292.1"/>
    <property type="molecule type" value="Genomic_DNA"/>
</dbReference>
<dbReference type="STRING" id="427683.A5481_06135"/>
<sequence>MSAPRAEAVYLDLLDPALLTYMLADQPSDSGIYISTEKALRNPAVLRAVSLISSGIGMLPLHLIEKATKEKADTVPLFRVLHRKPNPWQTAYEYRQLQQLRLLTEGNAYARIIRSVDLRTRKDKVVALIPMDPRQTVVGQNPDWTLSYRYQPPTGGPEERIAGRDVHHVRGLTTDGIRGMSMVRQAADAIGLAIAAELALSRLYKRGSFVNGVLETDKRMSRPAMESLKAQWSSLYEGAANAGGTPVLEEGVKYKGIGPNARDAQSNETRARQIEEIARIFGVPRPLMMVDDTSWGSGIEALGQLFVQYGLNPWFEAWEQAIVRDLIDEADADRYEAKFNAGALLRGSLKDQAEFFSKALGAGGQRPFMSQNEVRDVMDMPRSADPGANDLTNPMTQPAQTDAAGGEGTALKGANENVA</sequence>
<dbReference type="Pfam" id="PF04860">
    <property type="entry name" value="Phage_portal"/>
    <property type="match status" value="1"/>
</dbReference>
<feature type="region of interest" description="Disordered" evidence="1">
    <location>
        <begin position="381"/>
        <end position="419"/>
    </location>
</feature>
<evidence type="ECO:0000313" key="3">
    <source>
        <dbReference type="Proteomes" id="UP000078316"/>
    </source>
</evidence>
<evidence type="ECO:0008006" key="4">
    <source>
        <dbReference type="Google" id="ProtNLM"/>
    </source>
</evidence>
<dbReference type="AlphaFoldDB" id="A0A179SFS1"/>
<protein>
    <recommendedName>
        <fullName evidence="4">Phage portal protein</fullName>
    </recommendedName>
</protein>
<dbReference type="NCBIfam" id="TIGR01537">
    <property type="entry name" value="portal_HK97"/>
    <property type="match status" value="1"/>
</dbReference>
<reference evidence="2 3" key="1">
    <citation type="submission" date="2016-04" db="EMBL/GenBank/DDBJ databases">
        <authorList>
            <person name="Evans L.H."/>
            <person name="Alamgir A."/>
            <person name="Owens N."/>
            <person name="Weber N.D."/>
            <person name="Virtaneva K."/>
            <person name="Barbian K."/>
            <person name="Babar A."/>
            <person name="Rosenke K."/>
        </authorList>
    </citation>
    <scope>NUCLEOTIDE SEQUENCE [LARGE SCALE GENOMIC DNA]</scope>
    <source>
        <strain evidence="2 3">PMB02</strain>
    </source>
</reference>
<dbReference type="Proteomes" id="UP000078316">
    <property type="component" value="Unassembled WGS sequence"/>
</dbReference>
<organism evidence="2 3">
    <name type="scientific">Methylobacterium platani</name>
    <dbReference type="NCBI Taxonomy" id="427683"/>
    <lineage>
        <taxon>Bacteria</taxon>
        <taxon>Pseudomonadati</taxon>
        <taxon>Pseudomonadota</taxon>
        <taxon>Alphaproteobacteria</taxon>
        <taxon>Hyphomicrobiales</taxon>
        <taxon>Methylobacteriaceae</taxon>
        <taxon>Methylobacterium</taxon>
    </lineage>
</organism>
<dbReference type="InterPro" id="IPR006427">
    <property type="entry name" value="Portal_HK97"/>
</dbReference>
<dbReference type="RefSeq" id="WP_053082282.1">
    <property type="nucleotide sequence ID" value="NZ_LWHQ01000011.1"/>
</dbReference>
<dbReference type="InterPro" id="IPR006944">
    <property type="entry name" value="Phage/GTA_portal"/>
</dbReference>
<comment type="caution">
    <text evidence="2">The sequence shown here is derived from an EMBL/GenBank/DDBJ whole genome shotgun (WGS) entry which is preliminary data.</text>
</comment>
<evidence type="ECO:0000313" key="2">
    <source>
        <dbReference type="EMBL" id="OAS26292.1"/>
    </source>
</evidence>
<proteinExistence type="predicted"/>
<evidence type="ECO:0000256" key="1">
    <source>
        <dbReference type="SAM" id="MobiDB-lite"/>
    </source>
</evidence>